<protein>
    <submittedName>
        <fullName evidence="1">Putative arabinogalactan endo-beta-1,4-galactanase A</fullName>
    </submittedName>
</protein>
<evidence type="ECO:0000313" key="2">
    <source>
        <dbReference type="Proteomes" id="UP000727407"/>
    </source>
</evidence>
<sequence>MSRDSLPVIFVHSDPGADWDAQSRVEDPALCVEALHGHRSLGLVLAGQTPAHASSPPSSLI</sequence>
<keyword evidence="2" id="KW-1185">Reference proteome</keyword>
<accession>A0A8J4TD58</accession>
<proteinExistence type="predicted"/>
<reference evidence="1" key="1">
    <citation type="submission" date="2020-07" db="EMBL/GenBank/DDBJ databases">
        <title>Clarias magur genome sequencing, assembly and annotation.</title>
        <authorList>
            <person name="Kushwaha B."/>
            <person name="Kumar R."/>
            <person name="Das P."/>
            <person name="Joshi C.G."/>
            <person name="Kumar D."/>
            <person name="Nagpure N.S."/>
            <person name="Pandey M."/>
            <person name="Agarwal S."/>
            <person name="Srivastava S."/>
            <person name="Singh M."/>
            <person name="Sahoo L."/>
            <person name="Jayasankar P."/>
            <person name="Meher P.K."/>
            <person name="Koringa P.G."/>
            <person name="Iquebal M.A."/>
            <person name="Das S.P."/>
            <person name="Bit A."/>
            <person name="Patnaik S."/>
            <person name="Patel N."/>
            <person name="Shah T.M."/>
            <person name="Hinsu A."/>
            <person name="Jena J.K."/>
        </authorList>
    </citation>
    <scope>NUCLEOTIDE SEQUENCE</scope>
    <source>
        <strain evidence="1">CIFAMagur01</strain>
        <tissue evidence="1">Testis</tissue>
    </source>
</reference>
<evidence type="ECO:0000313" key="1">
    <source>
        <dbReference type="EMBL" id="KAF5885374.1"/>
    </source>
</evidence>
<dbReference type="EMBL" id="QNUK01001244">
    <property type="protein sequence ID" value="KAF5885374.1"/>
    <property type="molecule type" value="Genomic_DNA"/>
</dbReference>
<comment type="caution">
    <text evidence="1">The sequence shown here is derived from an EMBL/GenBank/DDBJ whole genome shotgun (WGS) entry which is preliminary data.</text>
</comment>
<dbReference type="AlphaFoldDB" id="A0A8J4TD58"/>
<dbReference type="Proteomes" id="UP000727407">
    <property type="component" value="Unassembled WGS sequence"/>
</dbReference>
<organism evidence="1 2">
    <name type="scientific">Clarias magur</name>
    <name type="common">Asian catfish</name>
    <name type="synonym">Macropteronotus magur</name>
    <dbReference type="NCBI Taxonomy" id="1594786"/>
    <lineage>
        <taxon>Eukaryota</taxon>
        <taxon>Metazoa</taxon>
        <taxon>Chordata</taxon>
        <taxon>Craniata</taxon>
        <taxon>Vertebrata</taxon>
        <taxon>Euteleostomi</taxon>
        <taxon>Actinopterygii</taxon>
        <taxon>Neopterygii</taxon>
        <taxon>Teleostei</taxon>
        <taxon>Ostariophysi</taxon>
        <taxon>Siluriformes</taxon>
        <taxon>Clariidae</taxon>
        <taxon>Clarias</taxon>
    </lineage>
</organism>
<gene>
    <name evidence="1" type="primary">galA</name>
    <name evidence="1" type="ORF">DAT39_022720</name>
</gene>
<name>A0A8J4TD58_CLAMG</name>